<evidence type="ECO:0000259" key="7">
    <source>
        <dbReference type="PROSITE" id="PS50059"/>
    </source>
</evidence>
<evidence type="ECO:0000256" key="1">
    <source>
        <dbReference type="ARBA" id="ARBA00000971"/>
    </source>
</evidence>
<gene>
    <name evidence="8" type="ORF">SEMRO_55_G032460.1</name>
</gene>
<keyword evidence="3 5" id="KW-0697">Rotamase</keyword>
<dbReference type="EC" id="5.2.1.8" evidence="2 5"/>
<accession>A0A9N8DET2</accession>
<feature type="domain" description="PPIase FKBP-type" evidence="7">
    <location>
        <begin position="59"/>
        <end position="147"/>
    </location>
</feature>
<keyword evidence="4 5" id="KW-0413">Isomerase</keyword>
<evidence type="ECO:0000256" key="3">
    <source>
        <dbReference type="ARBA" id="ARBA00023110"/>
    </source>
</evidence>
<organism evidence="8 9">
    <name type="scientific">Seminavis robusta</name>
    <dbReference type="NCBI Taxonomy" id="568900"/>
    <lineage>
        <taxon>Eukaryota</taxon>
        <taxon>Sar</taxon>
        <taxon>Stramenopiles</taxon>
        <taxon>Ochrophyta</taxon>
        <taxon>Bacillariophyta</taxon>
        <taxon>Bacillariophyceae</taxon>
        <taxon>Bacillariophycidae</taxon>
        <taxon>Naviculales</taxon>
        <taxon>Naviculaceae</taxon>
        <taxon>Seminavis</taxon>
    </lineage>
</organism>
<dbReference type="PROSITE" id="PS50059">
    <property type="entry name" value="FKBP_PPIASE"/>
    <property type="match status" value="1"/>
</dbReference>
<dbReference type="GO" id="GO:0003755">
    <property type="term" value="F:peptidyl-prolyl cis-trans isomerase activity"/>
    <property type="evidence" value="ECO:0007669"/>
    <property type="project" value="UniProtKB-KW"/>
</dbReference>
<dbReference type="AlphaFoldDB" id="A0A9N8DET2"/>
<evidence type="ECO:0000256" key="2">
    <source>
        <dbReference type="ARBA" id="ARBA00013194"/>
    </source>
</evidence>
<sequence>MTEESASIGSANGNDRGSNSHNNSRPEIADDDLIANKQGAGILMRTLEKGHGSRFPKKGEHCQIRFEGRLENGTVIASSKHQKSALQFELGKQHVLEGLEVAVEHMCVGQKVEVTIPPLYAYGHQGFPPKIPPRSTLIFVLELVDVISSDKE</sequence>
<dbReference type="PANTHER" id="PTHR10516:SF443">
    <property type="entry name" value="FK506-BINDING PROTEIN 59-RELATED"/>
    <property type="match status" value="1"/>
</dbReference>
<reference evidence="8" key="1">
    <citation type="submission" date="2020-06" db="EMBL/GenBank/DDBJ databases">
        <authorList>
            <consortium name="Plant Systems Biology data submission"/>
        </authorList>
    </citation>
    <scope>NUCLEOTIDE SEQUENCE</scope>
    <source>
        <strain evidence="8">D6</strain>
    </source>
</reference>
<evidence type="ECO:0000256" key="6">
    <source>
        <dbReference type="SAM" id="MobiDB-lite"/>
    </source>
</evidence>
<evidence type="ECO:0000313" key="9">
    <source>
        <dbReference type="Proteomes" id="UP001153069"/>
    </source>
</evidence>
<dbReference type="PANTHER" id="PTHR10516">
    <property type="entry name" value="PEPTIDYL-PROLYL CIS-TRANS ISOMERASE"/>
    <property type="match status" value="1"/>
</dbReference>
<dbReference type="EMBL" id="CAICTM010000054">
    <property type="protein sequence ID" value="CAB9499190.1"/>
    <property type="molecule type" value="Genomic_DNA"/>
</dbReference>
<comment type="caution">
    <text evidence="8">The sequence shown here is derived from an EMBL/GenBank/DDBJ whole genome shotgun (WGS) entry which is preliminary data.</text>
</comment>
<dbReference type="InterPro" id="IPR050689">
    <property type="entry name" value="FKBP-type_PPIase"/>
</dbReference>
<dbReference type="GO" id="GO:0005737">
    <property type="term" value="C:cytoplasm"/>
    <property type="evidence" value="ECO:0007669"/>
    <property type="project" value="TreeGrafter"/>
</dbReference>
<proteinExistence type="predicted"/>
<dbReference type="Pfam" id="PF00254">
    <property type="entry name" value="FKBP_C"/>
    <property type="match status" value="1"/>
</dbReference>
<dbReference type="InterPro" id="IPR046357">
    <property type="entry name" value="PPIase_dom_sf"/>
</dbReference>
<feature type="compositionally biased region" description="Polar residues" evidence="6">
    <location>
        <begin position="1"/>
        <end position="25"/>
    </location>
</feature>
<evidence type="ECO:0000256" key="4">
    <source>
        <dbReference type="ARBA" id="ARBA00023235"/>
    </source>
</evidence>
<dbReference type="Proteomes" id="UP001153069">
    <property type="component" value="Unassembled WGS sequence"/>
</dbReference>
<evidence type="ECO:0000313" key="8">
    <source>
        <dbReference type="EMBL" id="CAB9499190.1"/>
    </source>
</evidence>
<keyword evidence="9" id="KW-1185">Reference proteome</keyword>
<dbReference type="OrthoDB" id="1902587at2759"/>
<feature type="region of interest" description="Disordered" evidence="6">
    <location>
        <begin position="1"/>
        <end position="31"/>
    </location>
</feature>
<evidence type="ECO:0000256" key="5">
    <source>
        <dbReference type="PROSITE-ProRule" id="PRU00277"/>
    </source>
</evidence>
<protein>
    <recommendedName>
        <fullName evidence="2 5">peptidylprolyl isomerase</fullName>
        <ecNumber evidence="2 5">5.2.1.8</ecNumber>
    </recommendedName>
</protein>
<dbReference type="InterPro" id="IPR001179">
    <property type="entry name" value="PPIase_FKBP_dom"/>
</dbReference>
<name>A0A9N8DET2_9STRA</name>
<dbReference type="Gene3D" id="3.10.50.40">
    <property type="match status" value="1"/>
</dbReference>
<dbReference type="SUPFAM" id="SSF54534">
    <property type="entry name" value="FKBP-like"/>
    <property type="match status" value="1"/>
</dbReference>
<comment type="catalytic activity">
    <reaction evidence="1 5">
        <text>[protein]-peptidylproline (omega=180) = [protein]-peptidylproline (omega=0)</text>
        <dbReference type="Rhea" id="RHEA:16237"/>
        <dbReference type="Rhea" id="RHEA-COMP:10747"/>
        <dbReference type="Rhea" id="RHEA-COMP:10748"/>
        <dbReference type="ChEBI" id="CHEBI:83833"/>
        <dbReference type="ChEBI" id="CHEBI:83834"/>
        <dbReference type="EC" id="5.2.1.8"/>
    </reaction>
</comment>